<reference evidence="2" key="1">
    <citation type="submission" date="2007-07" db="EMBL/GenBank/DDBJ databases">
        <title>PCAP assembly of the Caenorhabditis remanei genome.</title>
        <authorList>
            <consortium name="The Caenorhabditis remanei Sequencing Consortium"/>
            <person name="Wilson R.K."/>
        </authorList>
    </citation>
    <scope>NUCLEOTIDE SEQUENCE [LARGE SCALE GENOMIC DNA]</scope>
    <source>
        <strain evidence="2">PB4641</strain>
    </source>
</reference>
<evidence type="ECO:0000313" key="2">
    <source>
        <dbReference type="EMBL" id="EFP08272.1"/>
    </source>
</evidence>
<sequence length="592" mass="64566">MGNAKVEMAILQMNSLRILLGFCFLSVLASAALPQCPSGQTCPIGGLWSEWATTGKCTSECGSCEKLYYTRVCLTENAGCNCTGDSCRFLPCNTQTCIYPAQRSCCIPFVPMVINGTMQCGPIPKDKKSSSGNSQCCPPGGIWSEWTAFGRDSTKTFWVQTRECVSEAAGCPCEGDRTKPQTACPCSSFASVENVASYCGETIVKKREYNVTITDNTCSMTASLVASNDDKYANCKAVGNYDYLPRIVFATLELPCKEDRPFYCEERRKVQSNYLPISFTCDLKELKWRYDYTGEIVNGFIQTLACGTSGCPTGGIWSDWTVTGNTNCSTSCGSCSSLYYTRICISELAGCNCTGDTSRYIPCNTDVCAYPSQKSCCTPYVPMIIDGSYICGPIPVDKSSSTTSCCPTGGLLSDWSSYGRNDENTAWIRTRECLTTDVGCACTDNLIETSSACPCPTTLVDLTDTSCNTVNYAEAYYSNIVVNDTKCEATFAMQASNYTNSGNSEKYIYCGHDGNYTSSGTPIILFQISSNETKAKTCQFDRPFDCGAISTESTAHPTVPISFTCDLEALTWQYDYNGWHVTGYNQAMILYD</sequence>
<proteinExistence type="predicted"/>
<dbReference type="Proteomes" id="UP000008281">
    <property type="component" value="Unassembled WGS sequence"/>
</dbReference>
<dbReference type="eggNOG" id="ENOG502THT3">
    <property type="taxonomic scope" value="Eukaryota"/>
</dbReference>
<dbReference type="InterPro" id="IPR000884">
    <property type="entry name" value="TSP1_rpt"/>
</dbReference>
<name>E3MSA8_CAERE</name>
<dbReference type="OMA" id="DENTAWI"/>
<dbReference type="AlphaFoldDB" id="E3MSA8"/>
<accession>E3MSA8</accession>
<evidence type="ECO:0000256" key="1">
    <source>
        <dbReference type="SAM" id="SignalP"/>
    </source>
</evidence>
<gene>
    <name evidence="2" type="ORF">CRE_16901</name>
</gene>
<keyword evidence="1" id="KW-0732">Signal</keyword>
<dbReference type="OrthoDB" id="5821553at2759"/>
<dbReference type="STRING" id="31234.E3MSA8"/>
<dbReference type="HOGENOM" id="CLU_460967_0_0_1"/>
<feature type="chain" id="PRO_5003176227" evidence="1">
    <location>
        <begin position="32"/>
        <end position="592"/>
    </location>
</feature>
<keyword evidence="3" id="KW-1185">Reference proteome</keyword>
<organism evidence="3">
    <name type="scientific">Caenorhabditis remanei</name>
    <name type="common">Caenorhabditis vulgaris</name>
    <dbReference type="NCBI Taxonomy" id="31234"/>
    <lineage>
        <taxon>Eukaryota</taxon>
        <taxon>Metazoa</taxon>
        <taxon>Ecdysozoa</taxon>
        <taxon>Nematoda</taxon>
        <taxon>Chromadorea</taxon>
        <taxon>Rhabditida</taxon>
        <taxon>Rhabditina</taxon>
        <taxon>Rhabditomorpha</taxon>
        <taxon>Rhabditoidea</taxon>
        <taxon>Rhabditidae</taxon>
        <taxon>Peloderinae</taxon>
        <taxon>Caenorhabditis</taxon>
    </lineage>
</organism>
<dbReference type="EMBL" id="DS268472">
    <property type="protein sequence ID" value="EFP08272.1"/>
    <property type="molecule type" value="Genomic_DNA"/>
</dbReference>
<dbReference type="PROSITE" id="PS50092">
    <property type="entry name" value="TSP1"/>
    <property type="match status" value="2"/>
</dbReference>
<dbReference type="InParanoid" id="E3MSA8"/>
<dbReference type="PANTHER" id="PTHR31936:SF6">
    <property type="entry name" value="FIBRINOGEN C-TERMINAL DOMAIN-CONTAINING PROTEIN"/>
    <property type="match status" value="1"/>
</dbReference>
<protein>
    <submittedName>
        <fullName evidence="2">Uncharacterized protein</fullName>
    </submittedName>
</protein>
<feature type="signal peptide" evidence="1">
    <location>
        <begin position="1"/>
        <end position="31"/>
    </location>
</feature>
<evidence type="ECO:0000313" key="3">
    <source>
        <dbReference type="Proteomes" id="UP000008281"/>
    </source>
</evidence>
<dbReference type="PANTHER" id="PTHR31936">
    <property type="entry name" value="PROTEIN CBG18744"/>
    <property type="match status" value="1"/>
</dbReference>